<dbReference type="Proteomes" id="UP001049176">
    <property type="component" value="Chromosome 8"/>
</dbReference>
<dbReference type="GeneID" id="66081498"/>
<comment type="caution">
    <text evidence="2">The sequence shown here is derived from an EMBL/GenBank/DDBJ whole genome shotgun (WGS) entry which is preliminary data.</text>
</comment>
<dbReference type="OrthoDB" id="270318at2759"/>
<evidence type="ECO:0000256" key="1">
    <source>
        <dbReference type="SAM" id="MobiDB-lite"/>
    </source>
</evidence>
<reference evidence="2" key="1">
    <citation type="journal article" date="2021" name="Genome Biol. Evol.">
        <title>The assembled and annotated genome of the fairy-ring fungus Marasmius oreades.</title>
        <authorList>
            <person name="Hiltunen M."/>
            <person name="Ament-Velasquez S.L."/>
            <person name="Johannesson H."/>
        </authorList>
    </citation>
    <scope>NUCLEOTIDE SEQUENCE</scope>
    <source>
        <strain evidence="2">03SP1</strain>
    </source>
</reference>
<proteinExistence type="predicted"/>
<dbReference type="RefSeq" id="XP_043004901.1">
    <property type="nucleotide sequence ID" value="XM_043157534.1"/>
</dbReference>
<dbReference type="KEGG" id="more:E1B28_012423"/>
<evidence type="ECO:0000313" key="2">
    <source>
        <dbReference type="EMBL" id="KAG7088430.1"/>
    </source>
</evidence>
<feature type="region of interest" description="Disordered" evidence="1">
    <location>
        <begin position="660"/>
        <end position="683"/>
    </location>
</feature>
<evidence type="ECO:0000313" key="3">
    <source>
        <dbReference type="Proteomes" id="UP001049176"/>
    </source>
</evidence>
<organism evidence="2 3">
    <name type="scientific">Marasmius oreades</name>
    <name type="common">fairy-ring Marasmius</name>
    <dbReference type="NCBI Taxonomy" id="181124"/>
    <lineage>
        <taxon>Eukaryota</taxon>
        <taxon>Fungi</taxon>
        <taxon>Dikarya</taxon>
        <taxon>Basidiomycota</taxon>
        <taxon>Agaricomycotina</taxon>
        <taxon>Agaricomycetes</taxon>
        <taxon>Agaricomycetidae</taxon>
        <taxon>Agaricales</taxon>
        <taxon>Marasmiineae</taxon>
        <taxon>Marasmiaceae</taxon>
        <taxon>Marasmius</taxon>
    </lineage>
</organism>
<dbReference type="AlphaFoldDB" id="A0A9P7UNY4"/>
<gene>
    <name evidence="2" type="ORF">E1B28_012423</name>
</gene>
<name>A0A9P7UNY4_9AGAR</name>
<sequence>MEQLCNEVLQLIFYELQEPTSLTLVSKRFYEFSQDPYFRAHYFLSRYGPAHALYHALGRGKVLTERVLDILITSGAHFSRYLIQVAIHHYFHTQSHFIKTQWVRSVSLPVFTHFLQLASRRYDHIPRGKGQDDGSIFAQFLSESRYPPSQKRVSWENIRVIIEEYHFFPFCNKDPIMAQFPLVLAIEPRLLPYAVANGFYMDSKYRDFVFRKMFEYAAASDRRPEDIVQNFEELSRLDSTMFLTRTVAAEICVEAKVNRVGYTALKQLDTNGRLRFSLSSLVEDLLKLFLKTRSVTTLETQTTIRFLYKEFPSSDPTVRLVVLLTVFMAADVDNLITVKVRLEDLNIGPLKKEDVYNLLVHPLMDRCTTVFDYMRSEMASSEDAQQGLGAKEIQEVIDNVAARLLEVDCKGRMLERLHDSYPSVNETIIRTVLTKHRIELEDLPKMSNPATCRNYRPSLCREHHYKGSEMDYFWDTTTSTESQVAGDNVEDGSVGKGQGASRNMNEIHVRELGEISQESLTIMIRQDELLPSRNRRRMSYFSAYSDLGLFNLPIDYSQVGRWIKAKFGARNIVTAIFMTHAVLNNASSILRHYLMEAAPVPLTLKHFQILARLGRPINYNLTLFLLTGPEFYHCEDEYLVHCDATSNTLSALTSDDTKRLPALSAATNNSRSTGRKRPRRSAANMRTYVIADSDEEKSDLLKDCKHPDSKEIKQVLNLETWIQELGKLLRVEQSRFRQRKKNQCGNSSDAILNEFMKSLGTELRILRKHSREKNVSHNEVAIYDDGDDGEYVYRETRLKRTRTTR</sequence>
<accession>A0A9P7UNY4</accession>
<keyword evidence="3" id="KW-1185">Reference proteome</keyword>
<protein>
    <submittedName>
        <fullName evidence="2">Uncharacterized protein</fullName>
    </submittedName>
</protein>
<dbReference type="EMBL" id="CM032188">
    <property type="protein sequence ID" value="KAG7088430.1"/>
    <property type="molecule type" value="Genomic_DNA"/>
</dbReference>